<organism evidence="2 3">
    <name type="scientific">Phytophthora oleae</name>
    <dbReference type="NCBI Taxonomy" id="2107226"/>
    <lineage>
        <taxon>Eukaryota</taxon>
        <taxon>Sar</taxon>
        <taxon>Stramenopiles</taxon>
        <taxon>Oomycota</taxon>
        <taxon>Peronosporomycetes</taxon>
        <taxon>Peronosporales</taxon>
        <taxon>Peronosporaceae</taxon>
        <taxon>Phytophthora</taxon>
    </lineage>
</organism>
<dbReference type="AlphaFoldDB" id="A0ABD3EP58"/>
<feature type="compositionally biased region" description="Basic and acidic residues" evidence="1">
    <location>
        <begin position="103"/>
        <end position="112"/>
    </location>
</feature>
<reference evidence="2 3" key="1">
    <citation type="submission" date="2024-09" db="EMBL/GenBank/DDBJ databases">
        <title>Genome sequencing and assembly of Phytophthora oleae, isolate VK10A, causative agent of rot of olive drupes.</title>
        <authorList>
            <person name="Conti Taguali S."/>
            <person name="Riolo M."/>
            <person name="La Spada F."/>
            <person name="Cacciola S.O."/>
            <person name="Dionisio G."/>
        </authorList>
    </citation>
    <scope>NUCLEOTIDE SEQUENCE [LARGE SCALE GENOMIC DNA]</scope>
    <source>
        <strain evidence="2 3">VK10A</strain>
    </source>
</reference>
<accession>A0ABD3EP58</accession>
<protein>
    <submittedName>
        <fullName evidence="2">Uncharacterized protein</fullName>
    </submittedName>
</protein>
<gene>
    <name evidence="2" type="ORF">V7S43_018979</name>
</gene>
<evidence type="ECO:0000313" key="2">
    <source>
        <dbReference type="EMBL" id="KAL3656192.1"/>
    </source>
</evidence>
<comment type="caution">
    <text evidence="2">The sequence shown here is derived from an EMBL/GenBank/DDBJ whole genome shotgun (WGS) entry which is preliminary data.</text>
</comment>
<evidence type="ECO:0000256" key="1">
    <source>
        <dbReference type="SAM" id="MobiDB-lite"/>
    </source>
</evidence>
<feature type="region of interest" description="Disordered" evidence="1">
    <location>
        <begin position="92"/>
        <end position="112"/>
    </location>
</feature>
<sequence>MAAAGILLQVDATQANEEILERRYSSPKLQETASQRQYRLRNISHAASRLQQHMCSSHSARQMIVSTKRSQSAAVSTLNVASSAVVAPCVTQQEGKQDEDDFAEHQRRFAAA</sequence>
<name>A0ABD3EP58_9STRA</name>
<evidence type="ECO:0000313" key="3">
    <source>
        <dbReference type="Proteomes" id="UP001632037"/>
    </source>
</evidence>
<dbReference type="EMBL" id="JBIMZQ010000094">
    <property type="protein sequence ID" value="KAL3656192.1"/>
    <property type="molecule type" value="Genomic_DNA"/>
</dbReference>
<proteinExistence type="predicted"/>
<keyword evidence="3" id="KW-1185">Reference proteome</keyword>
<dbReference type="Proteomes" id="UP001632037">
    <property type="component" value="Unassembled WGS sequence"/>
</dbReference>